<dbReference type="SUPFAM" id="SSF57850">
    <property type="entry name" value="RING/U-box"/>
    <property type="match status" value="1"/>
</dbReference>
<dbReference type="GO" id="GO:0008270">
    <property type="term" value="F:zinc ion binding"/>
    <property type="evidence" value="ECO:0007669"/>
    <property type="project" value="UniProtKB-KW"/>
</dbReference>
<dbReference type="InterPro" id="IPR001841">
    <property type="entry name" value="Znf_RING"/>
</dbReference>
<dbReference type="PANTHER" id="PTHR14609:SF1">
    <property type="entry name" value="ORC UBIQUITIN LIGASE 1"/>
    <property type="match status" value="1"/>
</dbReference>
<dbReference type="OrthoDB" id="6105938at2759"/>
<name>A0A9Q1GYN2_HOLLE</name>
<organism evidence="7 8">
    <name type="scientific">Holothuria leucospilota</name>
    <name type="common">Black long sea cucumber</name>
    <name type="synonym">Mertensiothuria leucospilota</name>
    <dbReference type="NCBI Taxonomy" id="206669"/>
    <lineage>
        <taxon>Eukaryota</taxon>
        <taxon>Metazoa</taxon>
        <taxon>Echinodermata</taxon>
        <taxon>Eleutherozoa</taxon>
        <taxon>Echinozoa</taxon>
        <taxon>Holothuroidea</taxon>
        <taxon>Aspidochirotacea</taxon>
        <taxon>Aspidochirotida</taxon>
        <taxon>Holothuriidae</taxon>
        <taxon>Holothuria</taxon>
    </lineage>
</organism>
<feature type="compositionally biased region" description="Polar residues" evidence="5">
    <location>
        <begin position="402"/>
        <end position="416"/>
    </location>
</feature>
<dbReference type="SMART" id="SM00184">
    <property type="entry name" value="RING"/>
    <property type="match status" value="1"/>
</dbReference>
<evidence type="ECO:0000256" key="3">
    <source>
        <dbReference type="PROSITE-ProRule" id="PRU00175"/>
    </source>
</evidence>
<dbReference type="EMBL" id="JAIZAY010000015">
    <property type="protein sequence ID" value="KAJ8027763.1"/>
    <property type="molecule type" value="Genomic_DNA"/>
</dbReference>
<sequence length="563" mass="62900">MAATSNNKKPNISFTLPISCQICLGKVKQPVICPNQHVFCTPCLDVWLRHNQLCPTCRVPITPDSPCKKSIGGSISVEDKSDQQFGRALRRARVDVIFDEYESEIKKLQDEVKVLRSRETDQGLHARQSVQTSTSKEDIRKTEKVSPSLSERSREQVIQQLTMKLKAAKTASEKIKREMDGLKEANTKLRDENVSLSIENGRLKHSLATRSPRKFEKYAQAALQRRIDQAEKEIGQLKKALTRSDSCIEEQESKLKAYQERFGDVDVKVSACKETSIHQSDYPSSEFTQFRPSLDCYEADVEHTPLKEEGASKGIVGRGNLHQEDNMLNPRGKFFSFTSGGGSGFLTSGSGDGPSPAKRRLYLEDDDSATKGAVSKNCRYLRREMQMSSFADINKSELEGRPNSNECSTSRLSLERQSPAELTPSTSFGKLQIDKKYDSSEVEDFRLTPRSNTDDREKLFNANIGSGPCRVPKRLSLAWDDEDTSSDLEDERCLSMKGESKEASSDLELKRNGIDNKLDSTLSNLDFTLTPEFVDCTKLLKAAEERVNGKLPDKSSTSSAATS</sequence>
<dbReference type="Proteomes" id="UP001152320">
    <property type="component" value="Chromosome 15"/>
</dbReference>
<evidence type="ECO:0000259" key="6">
    <source>
        <dbReference type="PROSITE" id="PS50089"/>
    </source>
</evidence>
<dbReference type="AlphaFoldDB" id="A0A9Q1GYN2"/>
<evidence type="ECO:0000256" key="5">
    <source>
        <dbReference type="SAM" id="MobiDB-lite"/>
    </source>
</evidence>
<feature type="compositionally biased region" description="Polar residues" evidence="5">
    <location>
        <begin position="145"/>
        <end position="154"/>
    </location>
</feature>
<feature type="compositionally biased region" description="Basic and acidic residues" evidence="5">
    <location>
        <begin position="135"/>
        <end position="144"/>
    </location>
</feature>
<dbReference type="InterPro" id="IPR013083">
    <property type="entry name" value="Znf_RING/FYVE/PHD"/>
</dbReference>
<comment type="caution">
    <text evidence="7">The sequence shown here is derived from an EMBL/GenBank/DDBJ whole genome shotgun (WGS) entry which is preliminary data.</text>
</comment>
<feature type="coiled-coil region" evidence="4">
    <location>
        <begin position="158"/>
        <end position="240"/>
    </location>
</feature>
<feature type="region of interest" description="Disordered" evidence="5">
    <location>
        <begin position="118"/>
        <end position="154"/>
    </location>
</feature>
<keyword evidence="1 3" id="KW-0863">Zinc-finger</keyword>
<dbReference type="Pfam" id="PF13923">
    <property type="entry name" value="zf-C3HC4_2"/>
    <property type="match status" value="1"/>
</dbReference>
<proteinExistence type="predicted"/>
<feature type="region of interest" description="Disordered" evidence="5">
    <location>
        <begin position="394"/>
        <end position="426"/>
    </location>
</feature>
<keyword evidence="2" id="KW-0862">Zinc</keyword>
<feature type="coiled-coil region" evidence="4">
    <location>
        <begin position="91"/>
        <end position="118"/>
    </location>
</feature>
<evidence type="ECO:0000256" key="2">
    <source>
        <dbReference type="ARBA" id="ARBA00022833"/>
    </source>
</evidence>
<evidence type="ECO:0000256" key="1">
    <source>
        <dbReference type="ARBA" id="ARBA00022771"/>
    </source>
</evidence>
<dbReference type="CDD" id="cd16562">
    <property type="entry name" value="RING-HC_RNF219"/>
    <property type="match status" value="1"/>
</dbReference>
<dbReference type="GO" id="GO:0004842">
    <property type="term" value="F:ubiquitin-protein transferase activity"/>
    <property type="evidence" value="ECO:0007669"/>
    <property type="project" value="InterPro"/>
</dbReference>
<keyword evidence="4" id="KW-0175">Coiled coil</keyword>
<keyword evidence="1 3" id="KW-0479">Metal-binding</keyword>
<gene>
    <name evidence="7" type="ORF">HOLleu_29811</name>
</gene>
<evidence type="ECO:0000256" key="4">
    <source>
        <dbReference type="SAM" id="Coils"/>
    </source>
</evidence>
<keyword evidence="8" id="KW-1185">Reference proteome</keyword>
<protein>
    <recommendedName>
        <fullName evidence="6">RING-type domain-containing protein</fullName>
    </recommendedName>
</protein>
<evidence type="ECO:0000313" key="8">
    <source>
        <dbReference type="Proteomes" id="UP001152320"/>
    </source>
</evidence>
<dbReference type="PROSITE" id="PS50089">
    <property type="entry name" value="ZF_RING_2"/>
    <property type="match status" value="1"/>
</dbReference>
<reference evidence="7" key="1">
    <citation type="submission" date="2021-10" db="EMBL/GenBank/DDBJ databases">
        <title>Tropical sea cucumber genome reveals ecological adaptation and Cuvierian tubules defense mechanism.</title>
        <authorList>
            <person name="Chen T."/>
        </authorList>
    </citation>
    <scope>NUCLEOTIDE SEQUENCE</scope>
    <source>
        <strain evidence="7">Nanhai2018</strain>
        <tissue evidence="7">Muscle</tissue>
    </source>
</reference>
<dbReference type="InterPro" id="IPR035691">
    <property type="entry name" value="OBI1_RING-HC"/>
</dbReference>
<dbReference type="InterPro" id="IPR039209">
    <property type="entry name" value="OBI1"/>
</dbReference>
<dbReference type="PANTHER" id="PTHR14609">
    <property type="entry name" value="RING FINGER PROTEIN 219"/>
    <property type="match status" value="1"/>
</dbReference>
<evidence type="ECO:0000313" key="7">
    <source>
        <dbReference type="EMBL" id="KAJ8027763.1"/>
    </source>
</evidence>
<dbReference type="Gene3D" id="3.30.40.10">
    <property type="entry name" value="Zinc/RING finger domain, C3HC4 (zinc finger)"/>
    <property type="match status" value="1"/>
</dbReference>
<accession>A0A9Q1GYN2</accession>
<dbReference type="GO" id="GO:0006275">
    <property type="term" value="P:regulation of DNA replication"/>
    <property type="evidence" value="ECO:0007669"/>
    <property type="project" value="InterPro"/>
</dbReference>
<feature type="domain" description="RING-type" evidence="6">
    <location>
        <begin position="20"/>
        <end position="58"/>
    </location>
</feature>
<dbReference type="GO" id="GO:0006513">
    <property type="term" value="P:protein monoubiquitination"/>
    <property type="evidence" value="ECO:0007669"/>
    <property type="project" value="InterPro"/>
</dbReference>